<organism evidence="1">
    <name type="scientific">Solibacter usitatus (strain Ellin6076)</name>
    <dbReference type="NCBI Taxonomy" id="234267"/>
    <lineage>
        <taxon>Bacteria</taxon>
        <taxon>Pseudomonadati</taxon>
        <taxon>Acidobacteriota</taxon>
        <taxon>Terriglobia</taxon>
        <taxon>Bryobacterales</taxon>
        <taxon>Solibacteraceae</taxon>
        <taxon>Candidatus Solibacter</taxon>
    </lineage>
</organism>
<protein>
    <submittedName>
        <fullName evidence="1">Uncharacterized protein</fullName>
    </submittedName>
</protein>
<evidence type="ECO:0000313" key="1">
    <source>
        <dbReference type="EMBL" id="ABJ81531.1"/>
    </source>
</evidence>
<dbReference type="OrthoDB" id="129004at2"/>
<dbReference type="STRING" id="234267.Acid_0522"/>
<sequence length="169" mass="18827">MRITRFPNITEPQFYGCVAAFVDSLSGELNAATAALRRLTGRNKGGAFAFEMTFDTHRYGALIVIDRWSTLIGAFGPHLMLPRRRDIIDRATERIRAAEEILTRANALVDAAPAYTEELVEACAIAFQSVAAVFDEERAETEQSAKLGPMLAEDYRDARRIFLEDLAAR</sequence>
<dbReference type="InParanoid" id="Q02BN5"/>
<gene>
    <name evidence="1" type="ordered locus">Acid_0522</name>
</gene>
<proteinExistence type="predicted"/>
<accession>Q02BN5</accession>
<dbReference type="HOGENOM" id="CLU_1577480_0_0_0"/>
<dbReference type="EMBL" id="CP000473">
    <property type="protein sequence ID" value="ABJ81531.1"/>
    <property type="molecule type" value="Genomic_DNA"/>
</dbReference>
<dbReference type="AlphaFoldDB" id="Q02BN5"/>
<dbReference type="KEGG" id="sus:Acid_0522"/>
<reference evidence="1" key="1">
    <citation type="submission" date="2006-10" db="EMBL/GenBank/DDBJ databases">
        <title>Complete sequence of Solibacter usitatus Ellin6076.</title>
        <authorList>
            <consortium name="US DOE Joint Genome Institute"/>
            <person name="Copeland A."/>
            <person name="Lucas S."/>
            <person name="Lapidus A."/>
            <person name="Barry K."/>
            <person name="Detter J.C."/>
            <person name="Glavina del Rio T."/>
            <person name="Hammon N."/>
            <person name="Israni S."/>
            <person name="Dalin E."/>
            <person name="Tice H."/>
            <person name="Pitluck S."/>
            <person name="Thompson L.S."/>
            <person name="Brettin T."/>
            <person name="Bruce D."/>
            <person name="Han C."/>
            <person name="Tapia R."/>
            <person name="Gilna P."/>
            <person name="Schmutz J."/>
            <person name="Larimer F."/>
            <person name="Land M."/>
            <person name="Hauser L."/>
            <person name="Kyrpides N."/>
            <person name="Mikhailova N."/>
            <person name="Janssen P.H."/>
            <person name="Kuske C.R."/>
            <person name="Richardson P."/>
        </authorList>
    </citation>
    <scope>NUCLEOTIDE SEQUENCE</scope>
    <source>
        <strain evidence="1">Ellin6076</strain>
    </source>
</reference>
<name>Q02BN5_SOLUE</name>